<dbReference type="EMBL" id="KZ857405">
    <property type="protein sequence ID" value="RDX49446.1"/>
    <property type="molecule type" value="Genomic_DNA"/>
</dbReference>
<dbReference type="AlphaFoldDB" id="A0A371DA92"/>
<accession>A0A371DA92</accession>
<protein>
    <submittedName>
        <fullName evidence="1">Uncharacterized protein</fullName>
    </submittedName>
</protein>
<reference evidence="1 2" key="1">
    <citation type="journal article" date="2018" name="Biotechnol. Biofuels">
        <title>Integrative visual omics of the white-rot fungus Polyporus brumalis exposes the biotechnological potential of its oxidative enzymes for delignifying raw plant biomass.</title>
        <authorList>
            <person name="Miyauchi S."/>
            <person name="Rancon A."/>
            <person name="Drula E."/>
            <person name="Hage H."/>
            <person name="Chaduli D."/>
            <person name="Favel A."/>
            <person name="Grisel S."/>
            <person name="Henrissat B."/>
            <person name="Herpoel-Gimbert I."/>
            <person name="Ruiz-Duenas F.J."/>
            <person name="Chevret D."/>
            <person name="Hainaut M."/>
            <person name="Lin J."/>
            <person name="Wang M."/>
            <person name="Pangilinan J."/>
            <person name="Lipzen A."/>
            <person name="Lesage-Meessen L."/>
            <person name="Navarro D."/>
            <person name="Riley R."/>
            <person name="Grigoriev I.V."/>
            <person name="Zhou S."/>
            <person name="Raouche S."/>
            <person name="Rosso M.N."/>
        </authorList>
    </citation>
    <scope>NUCLEOTIDE SEQUENCE [LARGE SCALE GENOMIC DNA]</scope>
    <source>
        <strain evidence="1 2">BRFM 1820</strain>
    </source>
</reference>
<sequence length="648" mass="70749">MPGVVVVVPEGKQGAKGADLEATPRPIECWRRIEKQNDKGTVDLAPVCTIAHTRHALQSYGMSSLQGFDQVVAMPQDQVKFTMSPLQGAVVVPQDQLKCTMSPFQYVDQAVAVPQDQLKSTVSPLQGFDQVVAVSQDQINASLDARFSLDPSSLKFSATIDDGETMTGIMTPPTVNLLVQYEPFQCFFALHFVSGSFTYYTIKVVGGKPIAIPHTVPIDGWTLAFTVNLGLNVLDNVPPEIKAKILVPGSYSVSQLLMDFTTADLMSFDPELSKTPGLKVPLGKDPERDDKIGSFIRIYLEQLELSTDHNILGYAVTVPDPSVANPIAPSFPPTTVQFQTMAYQGDLPKKVLPGGLDCFLFLEMTQNRTAPHTVIDWEWNWVQPPSSPPGPREGGCMVLAKSVFWDAFFVGRATFLNRMALDMLNRVGWAIDNQYSTIGDDDLPWSLTDSDPPDSALAWTSAATSTTQTWDWNCTTSSDAPFRPYTHKSDTQVTVELDTENNAINFSANTHVWRENHIIIEAGSQAEDDVCTIDATVQWGFVFTLTSVAKGALGVSVAASYSPPKTSVTMKKDSNYGHFEVQSDSELSANAKAHLDGVMGKLDLVDDVANAFKNHSQFVFPGGGTFFMKDPAFNDAGDVVVGLTYQQE</sequence>
<evidence type="ECO:0000313" key="2">
    <source>
        <dbReference type="Proteomes" id="UP000256964"/>
    </source>
</evidence>
<name>A0A371DA92_9APHY</name>
<evidence type="ECO:0000313" key="1">
    <source>
        <dbReference type="EMBL" id="RDX49446.1"/>
    </source>
</evidence>
<keyword evidence="2" id="KW-1185">Reference proteome</keyword>
<dbReference type="OrthoDB" id="2737012at2759"/>
<proteinExistence type="predicted"/>
<dbReference type="Proteomes" id="UP000256964">
    <property type="component" value="Unassembled WGS sequence"/>
</dbReference>
<organism evidence="1 2">
    <name type="scientific">Lentinus brumalis</name>
    <dbReference type="NCBI Taxonomy" id="2498619"/>
    <lineage>
        <taxon>Eukaryota</taxon>
        <taxon>Fungi</taxon>
        <taxon>Dikarya</taxon>
        <taxon>Basidiomycota</taxon>
        <taxon>Agaricomycotina</taxon>
        <taxon>Agaricomycetes</taxon>
        <taxon>Polyporales</taxon>
        <taxon>Polyporaceae</taxon>
        <taxon>Lentinus</taxon>
    </lineage>
</organism>
<gene>
    <name evidence="1" type="ORF">OH76DRAFT_1556383</name>
</gene>